<feature type="transmembrane region" description="Helical" evidence="1">
    <location>
        <begin position="21"/>
        <end position="40"/>
    </location>
</feature>
<reference evidence="2 3" key="1">
    <citation type="journal article" date="2015" name="Nat. Commun.">
        <title>Lucilia cuprina genome unlocks parasitic fly biology to underpin future interventions.</title>
        <authorList>
            <person name="Anstead C.A."/>
            <person name="Korhonen P.K."/>
            <person name="Young N.D."/>
            <person name="Hall R.S."/>
            <person name="Jex A.R."/>
            <person name="Murali S.C."/>
            <person name="Hughes D.S."/>
            <person name="Lee S.F."/>
            <person name="Perry T."/>
            <person name="Stroehlein A.J."/>
            <person name="Ansell B.R."/>
            <person name="Breugelmans B."/>
            <person name="Hofmann A."/>
            <person name="Qu J."/>
            <person name="Dugan S."/>
            <person name="Lee S.L."/>
            <person name="Chao H."/>
            <person name="Dinh H."/>
            <person name="Han Y."/>
            <person name="Doddapaneni H.V."/>
            <person name="Worley K.C."/>
            <person name="Muzny D.M."/>
            <person name="Ioannidis P."/>
            <person name="Waterhouse R.M."/>
            <person name="Zdobnov E.M."/>
            <person name="James P.J."/>
            <person name="Bagnall N.H."/>
            <person name="Kotze A.C."/>
            <person name="Gibbs R.A."/>
            <person name="Richards S."/>
            <person name="Batterham P."/>
            <person name="Gasser R.B."/>
        </authorList>
    </citation>
    <scope>NUCLEOTIDE SEQUENCE [LARGE SCALE GENOMIC DNA]</scope>
    <source>
        <strain evidence="2 3">LS</strain>
        <tissue evidence="2">Full body</tissue>
    </source>
</reference>
<keyword evidence="1" id="KW-1133">Transmembrane helix</keyword>
<dbReference type="EMBL" id="JRES01001042">
    <property type="protein sequence ID" value="KNC26017.1"/>
    <property type="molecule type" value="Genomic_DNA"/>
</dbReference>
<name>A0A0L0C186_LUCCU</name>
<keyword evidence="3" id="KW-1185">Reference proteome</keyword>
<organism evidence="2 3">
    <name type="scientific">Lucilia cuprina</name>
    <name type="common">Green bottle fly</name>
    <name type="synonym">Australian sheep blowfly</name>
    <dbReference type="NCBI Taxonomy" id="7375"/>
    <lineage>
        <taxon>Eukaryota</taxon>
        <taxon>Metazoa</taxon>
        <taxon>Ecdysozoa</taxon>
        <taxon>Arthropoda</taxon>
        <taxon>Hexapoda</taxon>
        <taxon>Insecta</taxon>
        <taxon>Pterygota</taxon>
        <taxon>Neoptera</taxon>
        <taxon>Endopterygota</taxon>
        <taxon>Diptera</taxon>
        <taxon>Brachycera</taxon>
        <taxon>Muscomorpha</taxon>
        <taxon>Oestroidea</taxon>
        <taxon>Calliphoridae</taxon>
        <taxon>Luciliinae</taxon>
        <taxon>Lucilia</taxon>
    </lineage>
</organism>
<keyword evidence="1" id="KW-0472">Membrane</keyword>
<feature type="non-terminal residue" evidence="2">
    <location>
        <position position="84"/>
    </location>
</feature>
<evidence type="ECO:0000313" key="3">
    <source>
        <dbReference type="Proteomes" id="UP000037069"/>
    </source>
</evidence>
<feature type="transmembrane region" description="Helical" evidence="1">
    <location>
        <begin position="52"/>
        <end position="71"/>
    </location>
</feature>
<keyword evidence="1" id="KW-0812">Transmembrane</keyword>
<gene>
    <name evidence="2" type="ORF">FF38_03788</name>
</gene>
<comment type="caution">
    <text evidence="2">The sequence shown here is derived from an EMBL/GenBank/DDBJ whole genome shotgun (WGS) entry which is preliminary data.</text>
</comment>
<dbReference type="Proteomes" id="UP000037069">
    <property type="component" value="Unassembled WGS sequence"/>
</dbReference>
<sequence length="84" mass="10069">MFMQILMYFRLVTSRKRGFIYELYVVIKYLNFCILVSLFLSLGCFCFQEKTYIHMLQIVNSNIMFTGNCWYKSSKKKSFAAEKT</sequence>
<evidence type="ECO:0000313" key="2">
    <source>
        <dbReference type="EMBL" id="KNC26017.1"/>
    </source>
</evidence>
<accession>A0A0L0C186</accession>
<proteinExistence type="predicted"/>
<evidence type="ECO:0000256" key="1">
    <source>
        <dbReference type="SAM" id="Phobius"/>
    </source>
</evidence>
<protein>
    <submittedName>
        <fullName evidence="2">Uncharacterized protein</fullName>
    </submittedName>
</protein>
<dbReference type="AlphaFoldDB" id="A0A0L0C186"/>